<gene>
    <name evidence="2" type="primary">g13278</name>
    <name evidence="2" type="ORF">VP750_LOCUS11773</name>
</gene>
<keyword evidence="3" id="KW-1185">Reference proteome</keyword>
<dbReference type="EMBL" id="CAXHTA020000021">
    <property type="protein sequence ID" value="CAL5229867.1"/>
    <property type="molecule type" value="Genomic_DNA"/>
</dbReference>
<proteinExistence type="predicted"/>
<dbReference type="Proteomes" id="UP001497392">
    <property type="component" value="Unassembled WGS sequence"/>
</dbReference>
<organism evidence="2 3">
    <name type="scientific">Coccomyxa viridis</name>
    <dbReference type="NCBI Taxonomy" id="1274662"/>
    <lineage>
        <taxon>Eukaryota</taxon>
        <taxon>Viridiplantae</taxon>
        <taxon>Chlorophyta</taxon>
        <taxon>core chlorophytes</taxon>
        <taxon>Trebouxiophyceae</taxon>
        <taxon>Trebouxiophyceae incertae sedis</taxon>
        <taxon>Coccomyxaceae</taxon>
        <taxon>Coccomyxa</taxon>
    </lineage>
</organism>
<feature type="region of interest" description="Disordered" evidence="1">
    <location>
        <begin position="1"/>
        <end position="56"/>
    </location>
</feature>
<accession>A0ABP1GDC7</accession>
<evidence type="ECO:0000313" key="3">
    <source>
        <dbReference type="Proteomes" id="UP001497392"/>
    </source>
</evidence>
<evidence type="ECO:0000256" key="1">
    <source>
        <dbReference type="SAM" id="MobiDB-lite"/>
    </source>
</evidence>
<feature type="compositionally biased region" description="Basic and acidic residues" evidence="1">
    <location>
        <begin position="14"/>
        <end position="35"/>
    </location>
</feature>
<name>A0ABP1GDC7_9CHLO</name>
<evidence type="ECO:0000313" key="2">
    <source>
        <dbReference type="EMBL" id="CAL5229867.1"/>
    </source>
</evidence>
<sequence>MASIEGMTQLGTEMETREADAKMEEANATKEKAMRTEPCSPAPVSTHHAKRKSPEALKEEICAKRREAPVLEAEADKLDQQVRAGQNAAKAAQSKAIYLRTAADRLEKMVALMEQNPEAVAMLGAPAAQYQGGREAIVLLREEARRKAAPVSLGKLDTMRWLGMQSNAALGDKIATTFPPVESASVPKYLWDDSGNCGRPIDHLRDIIPTGSGEIEWVDAAQDYPELLSGQMLGYNITGATTDVLAAERSAVLTDLGDEWHAMWLDGCTIYQHTFASRGPAVGFIRELLAGRFEMSAPISQTNFAKRRQIDDRLLNYAVASSR</sequence>
<comment type="caution">
    <text evidence="2">The sequence shown here is derived from an EMBL/GenBank/DDBJ whole genome shotgun (WGS) entry which is preliminary data.</text>
</comment>
<protein>
    <submittedName>
        <fullName evidence="2">G13278 protein</fullName>
    </submittedName>
</protein>
<reference evidence="2 3" key="1">
    <citation type="submission" date="2024-06" db="EMBL/GenBank/DDBJ databases">
        <authorList>
            <person name="Kraege A."/>
            <person name="Thomma B."/>
        </authorList>
    </citation>
    <scope>NUCLEOTIDE SEQUENCE [LARGE SCALE GENOMIC DNA]</scope>
</reference>